<dbReference type="SMART" id="SM00349">
    <property type="entry name" value="KRAB"/>
    <property type="match status" value="1"/>
</dbReference>
<evidence type="ECO:0000259" key="1">
    <source>
        <dbReference type="PROSITE" id="PS50805"/>
    </source>
</evidence>
<dbReference type="InterPro" id="IPR001909">
    <property type="entry name" value="KRAB"/>
</dbReference>
<organism evidence="2 3">
    <name type="scientific">Salvator merianae</name>
    <name type="common">Argentine black and white tegu</name>
    <name type="synonym">Tupinambis merianae</name>
    <dbReference type="NCBI Taxonomy" id="96440"/>
    <lineage>
        <taxon>Eukaryota</taxon>
        <taxon>Metazoa</taxon>
        <taxon>Chordata</taxon>
        <taxon>Craniata</taxon>
        <taxon>Vertebrata</taxon>
        <taxon>Euteleostomi</taxon>
        <taxon>Lepidosauria</taxon>
        <taxon>Squamata</taxon>
        <taxon>Bifurcata</taxon>
        <taxon>Unidentata</taxon>
        <taxon>Episquamata</taxon>
        <taxon>Laterata</taxon>
        <taxon>Teiioidea</taxon>
        <taxon>Teiidae</taxon>
        <taxon>Salvator</taxon>
    </lineage>
</organism>
<feature type="domain" description="KRAB" evidence="1">
    <location>
        <begin position="24"/>
        <end position="90"/>
    </location>
</feature>
<dbReference type="AlphaFoldDB" id="A0A8D0E5I4"/>
<accession>A0A8D0E5I4</accession>
<dbReference type="GeneTree" id="ENSGT01150000289197"/>
<dbReference type="PANTHER" id="PTHR23232:SF142">
    <property type="entry name" value="GASTRULA ZINC FINGER PROTEIN XLCGF57.1-LIKE-RELATED"/>
    <property type="match status" value="1"/>
</dbReference>
<reference evidence="2" key="2">
    <citation type="submission" date="2025-09" db="UniProtKB">
        <authorList>
            <consortium name="Ensembl"/>
        </authorList>
    </citation>
    <scope>IDENTIFICATION</scope>
</reference>
<name>A0A8D0E5I4_SALMN</name>
<dbReference type="InterPro" id="IPR050169">
    <property type="entry name" value="Krueppel_C2H2_ZnF"/>
</dbReference>
<evidence type="ECO:0000313" key="2">
    <source>
        <dbReference type="Ensembl" id="ENSSMRP00000026675.1"/>
    </source>
</evidence>
<proteinExistence type="predicted"/>
<dbReference type="SUPFAM" id="SSF109640">
    <property type="entry name" value="KRAB domain (Kruppel-associated box)"/>
    <property type="match status" value="1"/>
</dbReference>
<keyword evidence="3" id="KW-1185">Reference proteome</keyword>
<dbReference type="PROSITE" id="PS50805">
    <property type="entry name" value="KRAB"/>
    <property type="match status" value="1"/>
</dbReference>
<dbReference type="Gene3D" id="6.10.140.140">
    <property type="match status" value="1"/>
</dbReference>
<reference evidence="2" key="1">
    <citation type="submission" date="2025-08" db="UniProtKB">
        <authorList>
            <consortium name="Ensembl"/>
        </authorList>
    </citation>
    <scope>IDENTIFICATION</scope>
</reference>
<dbReference type="PANTHER" id="PTHR23232">
    <property type="entry name" value="KRAB DOMAIN C2H2 ZINC FINGER"/>
    <property type="match status" value="1"/>
</dbReference>
<dbReference type="Proteomes" id="UP000694421">
    <property type="component" value="Unplaced"/>
</dbReference>
<evidence type="ECO:0000313" key="3">
    <source>
        <dbReference type="Proteomes" id="UP000694421"/>
    </source>
</evidence>
<dbReference type="Ensembl" id="ENSSMRT00000031166.1">
    <property type="protein sequence ID" value="ENSSMRP00000026675.1"/>
    <property type="gene ID" value="ENSSMRG00000020607.1"/>
</dbReference>
<dbReference type="GO" id="GO:0006355">
    <property type="term" value="P:regulation of DNA-templated transcription"/>
    <property type="evidence" value="ECO:0007669"/>
    <property type="project" value="InterPro"/>
</dbReference>
<dbReference type="CDD" id="cd07765">
    <property type="entry name" value="KRAB_A-box"/>
    <property type="match status" value="1"/>
</dbReference>
<protein>
    <recommendedName>
        <fullName evidence="1">KRAB domain-containing protein</fullName>
    </recommendedName>
</protein>
<dbReference type="InterPro" id="IPR036051">
    <property type="entry name" value="KRAB_dom_sf"/>
</dbReference>
<dbReference type="Pfam" id="PF01352">
    <property type="entry name" value="KRAB"/>
    <property type="match status" value="1"/>
</dbReference>
<sequence>VERWTEGVYVKRRTCNLLIFTGALNFFEVVVHFTEEEWAGLDPALRALHREVMEENYRNLAFLGKCHYLRAQPWLMKRSLTNQKLPQAWK</sequence>